<dbReference type="PROSITE" id="PS50042">
    <property type="entry name" value="CNMP_BINDING_3"/>
    <property type="match status" value="1"/>
</dbReference>
<dbReference type="PANTHER" id="PTHR24567:SF58">
    <property type="entry name" value="CYCLIC AMP-BINDING REGULATORY PROTEIN"/>
    <property type="match status" value="1"/>
</dbReference>
<dbReference type="GO" id="GO:0005829">
    <property type="term" value="C:cytosol"/>
    <property type="evidence" value="ECO:0007669"/>
    <property type="project" value="TreeGrafter"/>
</dbReference>
<evidence type="ECO:0000256" key="1">
    <source>
        <dbReference type="ARBA" id="ARBA00023015"/>
    </source>
</evidence>
<feature type="domain" description="Cyclic nucleotide-binding" evidence="4">
    <location>
        <begin position="11"/>
        <end position="134"/>
    </location>
</feature>
<dbReference type="Gene3D" id="2.60.120.10">
    <property type="entry name" value="Jelly Rolls"/>
    <property type="match status" value="1"/>
</dbReference>
<dbReference type="Pfam" id="PF13545">
    <property type="entry name" value="HTH_Crp_2"/>
    <property type="match status" value="1"/>
</dbReference>
<evidence type="ECO:0000313" key="7">
    <source>
        <dbReference type="Proteomes" id="UP000824250"/>
    </source>
</evidence>
<dbReference type="EMBL" id="DVGC01000050">
    <property type="protein sequence ID" value="HIR06060.1"/>
    <property type="molecule type" value="Genomic_DNA"/>
</dbReference>
<evidence type="ECO:0000256" key="2">
    <source>
        <dbReference type="ARBA" id="ARBA00023125"/>
    </source>
</evidence>
<keyword evidence="2" id="KW-0238">DNA-binding</keyword>
<dbReference type="SUPFAM" id="SSF46785">
    <property type="entry name" value="Winged helix' DNA-binding domain"/>
    <property type="match status" value="1"/>
</dbReference>
<evidence type="ECO:0000256" key="3">
    <source>
        <dbReference type="ARBA" id="ARBA00023163"/>
    </source>
</evidence>
<dbReference type="InterPro" id="IPR050397">
    <property type="entry name" value="Env_Response_Regulators"/>
</dbReference>
<dbReference type="SUPFAM" id="SSF51206">
    <property type="entry name" value="cAMP-binding domain-like"/>
    <property type="match status" value="1"/>
</dbReference>
<name>A0A9D1D5N5_9FIRM</name>
<dbReference type="PROSITE" id="PS51063">
    <property type="entry name" value="HTH_CRP_2"/>
    <property type="match status" value="1"/>
</dbReference>
<dbReference type="InterPro" id="IPR036390">
    <property type="entry name" value="WH_DNA-bd_sf"/>
</dbReference>
<keyword evidence="1" id="KW-0805">Transcription regulation</keyword>
<comment type="caution">
    <text evidence="6">The sequence shown here is derived from an EMBL/GenBank/DDBJ whole genome shotgun (WGS) entry which is preliminary data.</text>
</comment>
<dbReference type="GO" id="GO:0003677">
    <property type="term" value="F:DNA binding"/>
    <property type="evidence" value="ECO:0007669"/>
    <property type="project" value="UniProtKB-KW"/>
</dbReference>
<reference evidence="6" key="1">
    <citation type="submission" date="2020-10" db="EMBL/GenBank/DDBJ databases">
        <authorList>
            <person name="Gilroy R."/>
        </authorList>
    </citation>
    <scope>NUCLEOTIDE SEQUENCE</scope>
    <source>
        <strain evidence="6">CHK180-2868</strain>
    </source>
</reference>
<organism evidence="6 7">
    <name type="scientific">Candidatus Copromonas faecavium</name>
    <name type="common">nom. illeg.</name>
    <dbReference type="NCBI Taxonomy" id="2840740"/>
    <lineage>
        <taxon>Bacteria</taxon>
        <taxon>Bacillati</taxon>
        <taxon>Bacillota</taxon>
        <taxon>Clostridia</taxon>
        <taxon>Lachnospirales</taxon>
        <taxon>Lachnospiraceae</taxon>
        <taxon>Candidatus Copromonas (nom. illeg.)</taxon>
    </lineage>
</organism>
<dbReference type="InterPro" id="IPR014710">
    <property type="entry name" value="RmlC-like_jellyroll"/>
</dbReference>
<gene>
    <name evidence="6" type="ORF">IAB28_08875</name>
</gene>
<evidence type="ECO:0000313" key="6">
    <source>
        <dbReference type="EMBL" id="HIR06060.1"/>
    </source>
</evidence>
<feature type="domain" description="HTH crp-type" evidence="5">
    <location>
        <begin position="152"/>
        <end position="219"/>
    </location>
</feature>
<sequence length="219" mass="25034">MSQEQVFCCALFQGMKEKEAESILSCLSAVRRRYEKGNVIFSAGHCVRSLGLVQSGRVEIVRDDYWGNRQVLGTAGPGELFGEAYACVGEEPLMVSVLASETSEILFLEVRRILSVCSPACEYHSRLIRNLLDIMARKNLMLTRKIDHMGQRTIREKVMTYLSFEAERQKKTSFLIPYNRQQLADYLAVDRSALSAELSRMQKDGMIQYDKNRFTIKQI</sequence>
<keyword evidence="3" id="KW-0804">Transcription</keyword>
<dbReference type="InterPro" id="IPR018490">
    <property type="entry name" value="cNMP-bd_dom_sf"/>
</dbReference>
<protein>
    <submittedName>
        <fullName evidence="6">Crp/Fnr family transcriptional regulator</fullName>
    </submittedName>
</protein>
<dbReference type="Proteomes" id="UP000824250">
    <property type="component" value="Unassembled WGS sequence"/>
</dbReference>
<evidence type="ECO:0000259" key="4">
    <source>
        <dbReference type="PROSITE" id="PS50042"/>
    </source>
</evidence>
<accession>A0A9D1D5N5</accession>
<dbReference type="InterPro" id="IPR000595">
    <property type="entry name" value="cNMP-bd_dom"/>
</dbReference>
<proteinExistence type="predicted"/>
<dbReference type="GO" id="GO:0003700">
    <property type="term" value="F:DNA-binding transcription factor activity"/>
    <property type="evidence" value="ECO:0007669"/>
    <property type="project" value="TreeGrafter"/>
</dbReference>
<dbReference type="PANTHER" id="PTHR24567">
    <property type="entry name" value="CRP FAMILY TRANSCRIPTIONAL REGULATORY PROTEIN"/>
    <property type="match status" value="1"/>
</dbReference>
<dbReference type="Pfam" id="PF00027">
    <property type="entry name" value="cNMP_binding"/>
    <property type="match status" value="1"/>
</dbReference>
<dbReference type="AlphaFoldDB" id="A0A9D1D5N5"/>
<reference evidence="6" key="2">
    <citation type="journal article" date="2021" name="PeerJ">
        <title>Extensive microbial diversity within the chicken gut microbiome revealed by metagenomics and culture.</title>
        <authorList>
            <person name="Gilroy R."/>
            <person name="Ravi A."/>
            <person name="Getino M."/>
            <person name="Pursley I."/>
            <person name="Horton D.L."/>
            <person name="Alikhan N.F."/>
            <person name="Baker D."/>
            <person name="Gharbi K."/>
            <person name="Hall N."/>
            <person name="Watson M."/>
            <person name="Adriaenssens E.M."/>
            <person name="Foster-Nyarko E."/>
            <person name="Jarju S."/>
            <person name="Secka A."/>
            <person name="Antonio M."/>
            <person name="Oren A."/>
            <person name="Chaudhuri R.R."/>
            <person name="La Ragione R."/>
            <person name="Hildebrand F."/>
            <person name="Pallen M.J."/>
        </authorList>
    </citation>
    <scope>NUCLEOTIDE SEQUENCE</scope>
    <source>
        <strain evidence="6">CHK180-2868</strain>
    </source>
</reference>
<evidence type="ECO:0000259" key="5">
    <source>
        <dbReference type="PROSITE" id="PS51063"/>
    </source>
</evidence>
<dbReference type="InterPro" id="IPR012318">
    <property type="entry name" value="HTH_CRP"/>
</dbReference>
<dbReference type="SMART" id="SM00100">
    <property type="entry name" value="cNMP"/>
    <property type="match status" value="1"/>
</dbReference>
<dbReference type="CDD" id="cd00038">
    <property type="entry name" value="CAP_ED"/>
    <property type="match status" value="1"/>
</dbReference>